<evidence type="ECO:0000256" key="4">
    <source>
        <dbReference type="PROSITE-ProRule" id="PRU00335"/>
    </source>
</evidence>
<dbReference type="Gene3D" id="1.10.357.10">
    <property type="entry name" value="Tetracycline Repressor, domain 2"/>
    <property type="match status" value="1"/>
</dbReference>
<dbReference type="Proteomes" id="UP001240150">
    <property type="component" value="Chromosome"/>
</dbReference>
<dbReference type="PROSITE" id="PS01081">
    <property type="entry name" value="HTH_TETR_1"/>
    <property type="match status" value="1"/>
</dbReference>
<dbReference type="SUPFAM" id="SSF46689">
    <property type="entry name" value="Homeodomain-like"/>
    <property type="match status" value="1"/>
</dbReference>
<dbReference type="InterPro" id="IPR041583">
    <property type="entry name" value="TetR_C_31"/>
</dbReference>
<keyword evidence="2 4" id="KW-0238">DNA-binding</keyword>
<name>A0ABY8WQA1_9ACTN</name>
<dbReference type="PANTHER" id="PTHR30055">
    <property type="entry name" value="HTH-TYPE TRANSCRIPTIONAL REGULATOR RUTR"/>
    <property type="match status" value="1"/>
</dbReference>
<dbReference type="EMBL" id="CP126980">
    <property type="protein sequence ID" value="WIM99258.1"/>
    <property type="molecule type" value="Genomic_DNA"/>
</dbReference>
<feature type="DNA-binding region" description="H-T-H motif" evidence="4">
    <location>
        <begin position="29"/>
        <end position="48"/>
    </location>
</feature>
<dbReference type="InterPro" id="IPR050109">
    <property type="entry name" value="HTH-type_TetR-like_transc_reg"/>
</dbReference>
<evidence type="ECO:0000256" key="2">
    <source>
        <dbReference type="ARBA" id="ARBA00023125"/>
    </source>
</evidence>
<keyword evidence="7" id="KW-1185">Reference proteome</keyword>
<accession>A0ABY8WQA1</accession>
<dbReference type="InterPro" id="IPR023772">
    <property type="entry name" value="DNA-bd_HTH_TetR-type_CS"/>
</dbReference>
<protein>
    <submittedName>
        <fullName evidence="6">TetR family transcriptional regulator</fullName>
    </submittedName>
</protein>
<gene>
    <name evidence="6" type="ORF">ACTOB_002905</name>
</gene>
<evidence type="ECO:0000259" key="5">
    <source>
        <dbReference type="PROSITE" id="PS50977"/>
    </source>
</evidence>
<organism evidence="6 7">
    <name type="scientific">Actinoplanes oblitus</name>
    <dbReference type="NCBI Taxonomy" id="3040509"/>
    <lineage>
        <taxon>Bacteria</taxon>
        <taxon>Bacillati</taxon>
        <taxon>Actinomycetota</taxon>
        <taxon>Actinomycetes</taxon>
        <taxon>Micromonosporales</taxon>
        <taxon>Micromonosporaceae</taxon>
        <taxon>Actinoplanes</taxon>
    </lineage>
</organism>
<dbReference type="Pfam" id="PF17940">
    <property type="entry name" value="TetR_C_31"/>
    <property type="match status" value="1"/>
</dbReference>
<dbReference type="Pfam" id="PF00440">
    <property type="entry name" value="TetR_N"/>
    <property type="match status" value="1"/>
</dbReference>
<dbReference type="PROSITE" id="PS50977">
    <property type="entry name" value="HTH_TETR_2"/>
    <property type="match status" value="1"/>
</dbReference>
<proteinExistence type="predicted"/>
<dbReference type="RefSeq" id="WP_284920697.1">
    <property type="nucleotide sequence ID" value="NZ_CP126980.1"/>
</dbReference>
<dbReference type="PANTHER" id="PTHR30055:SF234">
    <property type="entry name" value="HTH-TYPE TRANSCRIPTIONAL REGULATOR BETI"/>
    <property type="match status" value="1"/>
</dbReference>
<evidence type="ECO:0000313" key="6">
    <source>
        <dbReference type="EMBL" id="WIM99258.1"/>
    </source>
</evidence>
<reference evidence="6 7" key="1">
    <citation type="submission" date="2023-06" db="EMBL/GenBank/DDBJ databases">
        <authorList>
            <person name="Yushchuk O."/>
            <person name="Binda E."/>
            <person name="Ruckert-Reed C."/>
            <person name="Fedorenko V."/>
            <person name="Kalinowski J."/>
            <person name="Marinelli F."/>
        </authorList>
    </citation>
    <scope>NUCLEOTIDE SEQUENCE [LARGE SCALE GENOMIC DNA]</scope>
    <source>
        <strain evidence="6 7">NRRL 3884</strain>
    </source>
</reference>
<keyword evidence="3" id="KW-0804">Transcription</keyword>
<keyword evidence="1" id="KW-0805">Transcription regulation</keyword>
<evidence type="ECO:0000256" key="1">
    <source>
        <dbReference type="ARBA" id="ARBA00023015"/>
    </source>
</evidence>
<sequence>MARPRTVSDDEILDAAAAAVAESGPAAVTLSQIGALAGLTAGALSQRFGSKRGLLLALARRDAAALPARIATAPGPAALIETFARLAGGITGPAEFANHLQFLLLDVTDPEFREVTRGYATAIEEAIGTVLRSPDAGLPRAVHAAYNGALITWGMTGDGTPADAVRAALTRVLNRPEEITGDAAAKDRG</sequence>
<evidence type="ECO:0000313" key="7">
    <source>
        <dbReference type="Proteomes" id="UP001240150"/>
    </source>
</evidence>
<dbReference type="InterPro" id="IPR001647">
    <property type="entry name" value="HTH_TetR"/>
</dbReference>
<evidence type="ECO:0000256" key="3">
    <source>
        <dbReference type="ARBA" id="ARBA00023163"/>
    </source>
</evidence>
<dbReference type="InterPro" id="IPR009057">
    <property type="entry name" value="Homeodomain-like_sf"/>
</dbReference>
<feature type="domain" description="HTH tetR-type" evidence="5">
    <location>
        <begin position="6"/>
        <end position="66"/>
    </location>
</feature>